<evidence type="ECO:0000313" key="4">
    <source>
        <dbReference type="Proteomes" id="UP000315724"/>
    </source>
</evidence>
<evidence type="ECO:0000313" key="3">
    <source>
        <dbReference type="EMBL" id="QDT32950.1"/>
    </source>
</evidence>
<protein>
    <recommendedName>
        <fullName evidence="2">DUF4384 domain-containing protein</fullName>
    </recommendedName>
</protein>
<proteinExistence type="predicted"/>
<keyword evidence="4" id="KW-1185">Reference proteome</keyword>
<dbReference type="RefSeq" id="WP_145198599.1">
    <property type="nucleotide sequence ID" value="NZ_CP036267.1"/>
</dbReference>
<dbReference type="Pfam" id="PF14326">
    <property type="entry name" value="DUF4384"/>
    <property type="match status" value="1"/>
</dbReference>
<evidence type="ECO:0000259" key="2">
    <source>
        <dbReference type="Pfam" id="PF14326"/>
    </source>
</evidence>
<keyword evidence="1" id="KW-0732">Signal</keyword>
<dbReference type="AlphaFoldDB" id="A0A517QMS8"/>
<organism evidence="3 4">
    <name type="scientific">Thalassoglobus polymorphus</name>
    <dbReference type="NCBI Taxonomy" id="2527994"/>
    <lineage>
        <taxon>Bacteria</taxon>
        <taxon>Pseudomonadati</taxon>
        <taxon>Planctomycetota</taxon>
        <taxon>Planctomycetia</taxon>
        <taxon>Planctomycetales</taxon>
        <taxon>Planctomycetaceae</taxon>
        <taxon>Thalassoglobus</taxon>
    </lineage>
</organism>
<gene>
    <name evidence="3" type="ORF">Mal48_22000</name>
</gene>
<dbReference type="InterPro" id="IPR025493">
    <property type="entry name" value="DUF4384"/>
</dbReference>
<feature type="chain" id="PRO_5022158771" description="DUF4384 domain-containing protein" evidence="1">
    <location>
        <begin position="21"/>
        <end position="789"/>
    </location>
</feature>
<evidence type="ECO:0000256" key="1">
    <source>
        <dbReference type="SAM" id="SignalP"/>
    </source>
</evidence>
<dbReference type="KEGG" id="tpol:Mal48_22000"/>
<dbReference type="PANTHER" id="PTHR36194:SF1">
    <property type="entry name" value="S-LAYER-LIKE PROTEIN"/>
    <property type="match status" value="1"/>
</dbReference>
<dbReference type="PROSITE" id="PS51257">
    <property type="entry name" value="PROKAR_LIPOPROTEIN"/>
    <property type="match status" value="1"/>
</dbReference>
<dbReference type="Proteomes" id="UP000315724">
    <property type="component" value="Chromosome"/>
</dbReference>
<feature type="domain" description="DUF4384" evidence="2">
    <location>
        <begin position="637"/>
        <end position="717"/>
    </location>
</feature>
<dbReference type="PANTHER" id="PTHR36194">
    <property type="entry name" value="S-LAYER-LIKE PROTEIN"/>
    <property type="match status" value="1"/>
</dbReference>
<accession>A0A517QMS8</accession>
<feature type="signal peptide" evidence="1">
    <location>
        <begin position="1"/>
        <end position="20"/>
    </location>
</feature>
<dbReference type="OrthoDB" id="9811281at2"/>
<name>A0A517QMS8_9PLAN</name>
<sequence length="789" mass="89435" precursor="true">MTRALTLIFSVLLFSCSNKASCQEPTGDQLDQQVHWILKNKCSVCHDELGDEAASGVGDLLELEGLYEYYLDPTDEELLNDLLLGDDARMPKPKYDDVAWNGPLTKAEKATLREWIHRGGASDEYASSQEAEPRKMISLREMMEAMASDLQTLSGTKLENARYLTLTNLHNRNDVSEDELEIYRAAIVKTLNSLSQSPDVLGLDTSTAAQKLVAVDSARTIFRFDLRHIGWDRKKWDRVAQHYPFAIEVREGTGNVVYELTSSELPYLRADWFVFATLQPPLYHEMVEIPPTLAQLEQSLGIERFREIRNRNVARSGMIESKVSDYNRLLERIPFRGGGYHLSYDNGSNDGESNFMDFPFGPKGVGLTNKYEFKHDGGEAIYNLPNGYQAYMLVDAEGQRLDVAPSSIVQDGTMPRDAIINGISCLSCHFQGMKPEKYSPRLAQLDVLREEVSGNFVRFTSDERELVKELYPPHAEFEQLIENDRERFLRALEESGIPQRGATEPARELFNRFKRDLDTEGLAAEFGMNPDEFRERMSRETETRQLLRVSEQGIFDRQRVFSQFARIARLVGLAEVRTSKPLPFPYFAEETMQFAKNDAVQAAANPTVGSTGVSLVDAENRDGQLQVQLWTADQRQSYEVGDLLEVRVRANEDCFLTLISVDSVGELTLLMPNAFHGQFRMRKNQTVTIPTPQMDFEFIAQPPTGPTIVKAIVCKRPLPLRDITIERLNKEIFPSLGRAKGFNVRKREQPPERSSEEILSAPLTLEEIGNIFSRNEWATASISVVIRPK</sequence>
<reference evidence="3 4" key="1">
    <citation type="submission" date="2019-02" db="EMBL/GenBank/DDBJ databases">
        <title>Deep-cultivation of Planctomycetes and their phenomic and genomic characterization uncovers novel biology.</title>
        <authorList>
            <person name="Wiegand S."/>
            <person name="Jogler M."/>
            <person name="Boedeker C."/>
            <person name="Pinto D."/>
            <person name="Vollmers J."/>
            <person name="Rivas-Marin E."/>
            <person name="Kohn T."/>
            <person name="Peeters S.H."/>
            <person name="Heuer A."/>
            <person name="Rast P."/>
            <person name="Oberbeckmann S."/>
            <person name="Bunk B."/>
            <person name="Jeske O."/>
            <person name="Meyerdierks A."/>
            <person name="Storesund J.E."/>
            <person name="Kallscheuer N."/>
            <person name="Luecker S."/>
            <person name="Lage O.M."/>
            <person name="Pohl T."/>
            <person name="Merkel B.J."/>
            <person name="Hornburger P."/>
            <person name="Mueller R.-W."/>
            <person name="Bruemmer F."/>
            <person name="Labrenz M."/>
            <person name="Spormann A.M."/>
            <person name="Op den Camp H."/>
            <person name="Overmann J."/>
            <person name="Amann R."/>
            <person name="Jetten M.S.M."/>
            <person name="Mascher T."/>
            <person name="Medema M.H."/>
            <person name="Devos D.P."/>
            <person name="Kaster A.-K."/>
            <person name="Ovreas L."/>
            <person name="Rohde M."/>
            <person name="Galperin M.Y."/>
            <person name="Jogler C."/>
        </authorList>
    </citation>
    <scope>NUCLEOTIDE SEQUENCE [LARGE SCALE GENOMIC DNA]</scope>
    <source>
        <strain evidence="3 4">Mal48</strain>
    </source>
</reference>
<dbReference type="EMBL" id="CP036267">
    <property type="protein sequence ID" value="QDT32950.1"/>
    <property type="molecule type" value="Genomic_DNA"/>
</dbReference>